<dbReference type="EMBL" id="JBIRXV010000001">
    <property type="protein sequence ID" value="MFI2320512.1"/>
    <property type="molecule type" value="Genomic_DNA"/>
</dbReference>
<comment type="caution">
    <text evidence="1">The sequence shown here is derived from an EMBL/GenBank/DDBJ whole genome shotgun (WGS) entry which is preliminary data.</text>
</comment>
<name>A0ABW7WFG7_9NOCA</name>
<proteinExistence type="predicted"/>
<evidence type="ECO:0000313" key="2">
    <source>
        <dbReference type="Proteomes" id="UP001611450"/>
    </source>
</evidence>
<gene>
    <name evidence="1" type="ORF">ACH47G_08485</name>
</gene>
<accession>A0ABW7WFG7</accession>
<sequence>MPKIVSNPQADWNRLKPDSIHAVGQLHKLLEEGGSSQDVLDMYLYTKKLLAESMKALFLSRYPKECPTFHELVDKLTANMSYSYSGKIPDKYLVIRYRSKVHESLFSILLHHMDEPVSADWLRLSTGDSVHTERRTRELRELGIRIDTGTESGVNVYTLRSLEIDTSLIPTIIKNNIKHKKASKQERQELLAILGLDDD</sequence>
<dbReference type="Proteomes" id="UP001611450">
    <property type="component" value="Unassembled WGS sequence"/>
</dbReference>
<organism evidence="1 2">
    <name type="scientific">Nocardia beijingensis</name>
    <dbReference type="NCBI Taxonomy" id="95162"/>
    <lineage>
        <taxon>Bacteria</taxon>
        <taxon>Bacillati</taxon>
        <taxon>Actinomycetota</taxon>
        <taxon>Actinomycetes</taxon>
        <taxon>Mycobacteriales</taxon>
        <taxon>Nocardiaceae</taxon>
        <taxon>Nocardia</taxon>
    </lineage>
</organism>
<dbReference type="RefSeq" id="WP_396945086.1">
    <property type="nucleotide sequence ID" value="NZ_JBIRXV010000001.1"/>
</dbReference>
<evidence type="ECO:0000313" key="1">
    <source>
        <dbReference type="EMBL" id="MFI2320512.1"/>
    </source>
</evidence>
<reference evidence="1 2" key="1">
    <citation type="submission" date="2024-10" db="EMBL/GenBank/DDBJ databases">
        <title>The Natural Products Discovery Center: Release of the First 8490 Sequenced Strains for Exploring Actinobacteria Biosynthetic Diversity.</title>
        <authorList>
            <person name="Kalkreuter E."/>
            <person name="Kautsar S.A."/>
            <person name="Yang D."/>
            <person name="Bader C.D."/>
            <person name="Teijaro C.N."/>
            <person name="Fluegel L."/>
            <person name="Davis C.M."/>
            <person name="Simpson J.R."/>
            <person name="Lauterbach L."/>
            <person name="Steele A.D."/>
            <person name="Gui C."/>
            <person name="Meng S."/>
            <person name="Li G."/>
            <person name="Viehrig K."/>
            <person name="Ye F."/>
            <person name="Su P."/>
            <person name="Kiefer A.F."/>
            <person name="Nichols A."/>
            <person name="Cepeda A.J."/>
            <person name="Yan W."/>
            <person name="Fan B."/>
            <person name="Jiang Y."/>
            <person name="Adhikari A."/>
            <person name="Zheng C.-J."/>
            <person name="Schuster L."/>
            <person name="Cowan T.M."/>
            <person name="Smanski M.J."/>
            <person name="Chevrette M.G."/>
            <person name="De Carvalho L.P.S."/>
            <person name="Shen B."/>
        </authorList>
    </citation>
    <scope>NUCLEOTIDE SEQUENCE [LARGE SCALE GENOMIC DNA]</scope>
    <source>
        <strain evidence="1 2">NPDC019626</strain>
    </source>
</reference>
<keyword evidence="2" id="KW-1185">Reference proteome</keyword>
<protein>
    <submittedName>
        <fullName evidence="1">Uncharacterized protein</fullName>
    </submittedName>
</protein>